<accession>A0A5C6BTK7</accession>
<sequence length="99" mass="11052">MPSARCWLAFSVRANPAHARLTLLPAYLAGGAVCMGMPRDAWLRSAMVRFLFCFLSCFQVETCVKMCWLESVFGSPCAKSVLRKQLAYALINRILASIF</sequence>
<dbReference type="EMBL" id="SJPU01000002">
    <property type="protein sequence ID" value="TWU15553.1"/>
    <property type="molecule type" value="Genomic_DNA"/>
</dbReference>
<name>A0A5C6BTK7_9BACT</name>
<dbReference type="Proteomes" id="UP000319908">
    <property type="component" value="Unassembled WGS sequence"/>
</dbReference>
<dbReference type="AlphaFoldDB" id="A0A5C6BTK7"/>
<proteinExistence type="predicted"/>
<evidence type="ECO:0000313" key="2">
    <source>
        <dbReference type="Proteomes" id="UP000319908"/>
    </source>
</evidence>
<organism evidence="1 2">
    <name type="scientific">Allorhodopirellula heiligendammensis</name>
    <dbReference type="NCBI Taxonomy" id="2714739"/>
    <lineage>
        <taxon>Bacteria</taxon>
        <taxon>Pseudomonadati</taxon>
        <taxon>Planctomycetota</taxon>
        <taxon>Planctomycetia</taxon>
        <taxon>Pirellulales</taxon>
        <taxon>Pirellulaceae</taxon>
        <taxon>Allorhodopirellula</taxon>
    </lineage>
</organism>
<evidence type="ECO:0000313" key="1">
    <source>
        <dbReference type="EMBL" id="TWU15553.1"/>
    </source>
</evidence>
<reference evidence="1 2" key="1">
    <citation type="journal article" date="2020" name="Antonie Van Leeuwenhoek">
        <title>Rhodopirellula heiligendammensis sp. nov., Rhodopirellula pilleata sp. nov., and Rhodopirellula solitaria sp. nov. isolated from natural or artificial marine surfaces in Northern Germany and California, USA, and emended description of the genus Rhodopirellula.</title>
        <authorList>
            <person name="Kallscheuer N."/>
            <person name="Wiegand S."/>
            <person name="Jogler M."/>
            <person name="Boedeker C."/>
            <person name="Peeters S.H."/>
            <person name="Rast P."/>
            <person name="Heuer A."/>
            <person name="Jetten M.S.M."/>
            <person name="Rohde M."/>
            <person name="Jogler C."/>
        </authorList>
    </citation>
    <scope>NUCLEOTIDE SEQUENCE [LARGE SCALE GENOMIC DNA]</scope>
    <source>
        <strain evidence="1 2">Poly21</strain>
    </source>
</reference>
<keyword evidence="2" id="KW-1185">Reference proteome</keyword>
<comment type="caution">
    <text evidence="1">The sequence shown here is derived from an EMBL/GenBank/DDBJ whole genome shotgun (WGS) entry which is preliminary data.</text>
</comment>
<gene>
    <name evidence="1" type="ORF">Poly21_27500</name>
</gene>
<protein>
    <submittedName>
        <fullName evidence="1">Uncharacterized protein</fullName>
    </submittedName>
</protein>